<dbReference type="Proteomes" id="UP000053268">
    <property type="component" value="Unassembled WGS sequence"/>
</dbReference>
<name>A0A194PJP7_PAPXU</name>
<keyword evidence="10" id="KW-1185">Reference proteome</keyword>
<dbReference type="GO" id="GO:0031515">
    <property type="term" value="C:tRNA (m1A) methyltransferase complex"/>
    <property type="evidence" value="ECO:0007669"/>
    <property type="project" value="InterPro"/>
</dbReference>
<evidence type="ECO:0000259" key="8">
    <source>
        <dbReference type="Pfam" id="PF16178"/>
    </source>
</evidence>
<dbReference type="GO" id="GO:0046983">
    <property type="term" value="F:protein dimerization activity"/>
    <property type="evidence" value="ECO:0007669"/>
    <property type="project" value="InterPro"/>
</dbReference>
<dbReference type="AlphaFoldDB" id="A0A194PJP7"/>
<dbReference type="GO" id="GO:0005634">
    <property type="term" value="C:nucleus"/>
    <property type="evidence" value="ECO:0007669"/>
    <property type="project" value="UniProtKB-SubCell"/>
</dbReference>
<dbReference type="InterPro" id="IPR017423">
    <property type="entry name" value="TRM6"/>
</dbReference>
<dbReference type="Gene3D" id="3.40.50.150">
    <property type="entry name" value="Vaccinia Virus protein VP39"/>
    <property type="match status" value="1"/>
</dbReference>
<feature type="compositionally biased region" description="Basic and acidic residues" evidence="7">
    <location>
        <begin position="248"/>
        <end position="258"/>
    </location>
</feature>
<dbReference type="Pfam" id="PF04189">
    <property type="entry name" value="Gcd10p"/>
    <property type="match status" value="1"/>
</dbReference>
<keyword evidence="9" id="KW-0808">Transferase</keyword>
<dbReference type="InterPro" id="IPR032394">
    <property type="entry name" value="Anoct_dimer"/>
</dbReference>
<evidence type="ECO:0000313" key="9">
    <source>
        <dbReference type="EMBL" id="KPI93253.1"/>
    </source>
</evidence>
<dbReference type="EMBL" id="KQ459602">
    <property type="protein sequence ID" value="KPI93253.1"/>
    <property type="molecule type" value="Genomic_DNA"/>
</dbReference>
<sequence>MLPRNKKNREYDLELSQETIDLKNEIDVKVSGTDNRNIFDDGRSQKLTPEEINDLRSDSSRASNIVETLIINFKTFHNKTGFSQEKYLRKKEKKYFEYIQILRPNLRMITEILYKLDPSKIQGIRMDTLSQIITLSNINSEGNHILYDSGSNGLLAAALLSAIGEQSTGKLIHMHPGNMSQKLALMGMNFSIEQLDRCVSVNVYSALRQFYQGCDTNSNDVLNKESIEGHNLKRKALENLNGHKNKVTKIEDDTDVKSNKSNVSDNDNEEYEPKKPKWHFLNITASKLLSEKADSLVIACKEDPQNIFNELSSFVKPGRPFVVYYNVAEPLQNLYMTLKSKGNVAALKLTCNWMRNYQILPERTHPEVTMDNGGGFLLSDGATSDFNESTLPPKTKTARTFRDGVRKIDLILVMKDEENIVADPMKNSFLTNIVKMGLEIEFEHGVILFYNWVGITNIFTRQPLNVVHEYFGPKITDMLSDCTRNNMF</sequence>
<keyword evidence="5" id="KW-0539">Nucleus</keyword>
<evidence type="ECO:0000313" key="10">
    <source>
        <dbReference type="Proteomes" id="UP000053268"/>
    </source>
</evidence>
<evidence type="ECO:0000256" key="3">
    <source>
        <dbReference type="ARBA" id="ARBA00021704"/>
    </source>
</evidence>
<dbReference type="STRING" id="66420.A0A194PJP7"/>
<dbReference type="GO" id="GO:0008168">
    <property type="term" value="F:methyltransferase activity"/>
    <property type="evidence" value="ECO:0007669"/>
    <property type="project" value="UniProtKB-KW"/>
</dbReference>
<gene>
    <name evidence="9" type="ORF">RR46_10513</name>
</gene>
<comment type="subcellular location">
    <subcellularLocation>
        <location evidence="1">Nucleus</location>
    </subcellularLocation>
</comment>
<comment type="similarity">
    <text evidence="2">Belongs to the TRM6/GCD10 family.</text>
</comment>
<evidence type="ECO:0000256" key="7">
    <source>
        <dbReference type="SAM" id="MobiDB-lite"/>
    </source>
</evidence>
<dbReference type="GO" id="GO:0030488">
    <property type="term" value="P:tRNA methylation"/>
    <property type="evidence" value="ECO:0007669"/>
    <property type="project" value="InterPro"/>
</dbReference>
<feature type="domain" description="Anoctamin dimerisation" evidence="8">
    <location>
        <begin position="401"/>
        <end position="444"/>
    </location>
</feature>
<evidence type="ECO:0000256" key="2">
    <source>
        <dbReference type="ARBA" id="ARBA00008320"/>
    </source>
</evidence>
<evidence type="ECO:0000256" key="5">
    <source>
        <dbReference type="ARBA" id="ARBA00023242"/>
    </source>
</evidence>
<evidence type="ECO:0000256" key="6">
    <source>
        <dbReference type="ARBA" id="ARBA00032319"/>
    </source>
</evidence>
<dbReference type="PANTHER" id="PTHR12945:SF0">
    <property type="entry name" value="TRNA (ADENINE(58)-N(1))-METHYLTRANSFERASE NON-CATALYTIC SUBUNIT TRM6"/>
    <property type="match status" value="1"/>
</dbReference>
<dbReference type="Pfam" id="PF16178">
    <property type="entry name" value="Anoct_dimer"/>
    <property type="match status" value="1"/>
</dbReference>
<evidence type="ECO:0000256" key="1">
    <source>
        <dbReference type="ARBA" id="ARBA00004123"/>
    </source>
</evidence>
<accession>A0A194PJP7</accession>
<dbReference type="PANTHER" id="PTHR12945">
    <property type="entry name" value="TRANSLATION INITIATION FACTOR EIF3-RELATED"/>
    <property type="match status" value="1"/>
</dbReference>
<organism evidence="9 10">
    <name type="scientific">Papilio xuthus</name>
    <name type="common">Asian swallowtail butterfly</name>
    <dbReference type="NCBI Taxonomy" id="66420"/>
    <lineage>
        <taxon>Eukaryota</taxon>
        <taxon>Metazoa</taxon>
        <taxon>Ecdysozoa</taxon>
        <taxon>Arthropoda</taxon>
        <taxon>Hexapoda</taxon>
        <taxon>Insecta</taxon>
        <taxon>Pterygota</taxon>
        <taxon>Neoptera</taxon>
        <taxon>Endopterygota</taxon>
        <taxon>Lepidoptera</taxon>
        <taxon>Glossata</taxon>
        <taxon>Ditrysia</taxon>
        <taxon>Papilionoidea</taxon>
        <taxon>Papilionidae</taxon>
        <taxon>Papilioninae</taxon>
        <taxon>Papilio</taxon>
    </lineage>
</organism>
<protein>
    <recommendedName>
        <fullName evidence="3">tRNA (adenine(58)-N(1))-methyltransferase non-catalytic subunit TRM6</fullName>
    </recommendedName>
    <alternativeName>
        <fullName evidence="6">tRNA(m1A58)-methyltransferase subunit TRM6</fullName>
    </alternativeName>
</protein>
<dbReference type="InterPro" id="IPR029063">
    <property type="entry name" value="SAM-dependent_MTases_sf"/>
</dbReference>
<evidence type="ECO:0000256" key="4">
    <source>
        <dbReference type="ARBA" id="ARBA00022694"/>
    </source>
</evidence>
<proteinExistence type="inferred from homology"/>
<reference evidence="9 10" key="1">
    <citation type="journal article" date="2015" name="Nat. Commun.">
        <title>Outbred genome sequencing and CRISPR/Cas9 gene editing in butterflies.</title>
        <authorList>
            <person name="Li X."/>
            <person name="Fan D."/>
            <person name="Zhang W."/>
            <person name="Liu G."/>
            <person name="Zhang L."/>
            <person name="Zhao L."/>
            <person name="Fang X."/>
            <person name="Chen L."/>
            <person name="Dong Y."/>
            <person name="Chen Y."/>
            <person name="Ding Y."/>
            <person name="Zhao R."/>
            <person name="Feng M."/>
            <person name="Zhu Y."/>
            <person name="Feng Y."/>
            <person name="Jiang X."/>
            <person name="Zhu D."/>
            <person name="Xiang H."/>
            <person name="Feng X."/>
            <person name="Li S."/>
            <person name="Wang J."/>
            <person name="Zhang G."/>
            <person name="Kronforst M.R."/>
            <person name="Wang W."/>
        </authorList>
    </citation>
    <scope>NUCLEOTIDE SEQUENCE [LARGE SCALE GENOMIC DNA]</scope>
    <source>
        <strain evidence="9">Ya'a_city_454_Px</strain>
        <tissue evidence="9">Whole body</tissue>
    </source>
</reference>
<keyword evidence="4" id="KW-0819">tRNA processing</keyword>
<keyword evidence="9" id="KW-0489">Methyltransferase</keyword>
<feature type="region of interest" description="Disordered" evidence="7">
    <location>
        <begin position="243"/>
        <end position="271"/>
    </location>
</feature>